<keyword evidence="2 4" id="KW-0732">Signal</keyword>
<dbReference type="PANTHER" id="PTHR12236:SF95">
    <property type="entry name" value="CUTICULAR PROTEIN 76BD, ISOFORM C-RELATED"/>
    <property type="match status" value="1"/>
</dbReference>
<keyword evidence="1 3" id="KW-0193">Cuticle</keyword>
<dbReference type="InterPro" id="IPR051217">
    <property type="entry name" value="Insect_Cuticle_Struc_Prot"/>
</dbReference>
<organism evidence="5 6">
    <name type="scientific">Bombyx mori</name>
    <name type="common">Silk moth</name>
    <dbReference type="NCBI Taxonomy" id="7091"/>
    <lineage>
        <taxon>Eukaryota</taxon>
        <taxon>Metazoa</taxon>
        <taxon>Ecdysozoa</taxon>
        <taxon>Arthropoda</taxon>
        <taxon>Hexapoda</taxon>
        <taxon>Insecta</taxon>
        <taxon>Pterygota</taxon>
        <taxon>Neoptera</taxon>
        <taxon>Endopterygota</taxon>
        <taxon>Lepidoptera</taxon>
        <taxon>Glossata</taxon>
        <taxon>Ditrysia</taxon>
        <taxon>Bombycoidea</taxon>
        <taxon>Bombycidae</taxon>
        <taxon>Bombycinae</taxon>
        <taxon>Bombyx</taxon>
    </lineage>
</organism>
<keyword evidence="6" id="KW-1185">Reference proteome</keyword>
<evidence type="ECO:0000313" key="6">
    <source>
        <dbReference type="Proteomes" id="UP000005204"/>
    </source>
</evidence>
<dbReference type="PRINTS" id="PR00947">
    <property type="entry name" value="CUTICLE"/>
</dbReference>
<evidence type="ECO:0000256" key="4">
    <source>
        <dbReference type="SAM" id="SignalP"/>
    </source>
</evidence>
<accession>A0A8R2R762</accession>
<dbReference type="GO" id="GO:0042302">
    <property type="term" value="F:structural constituent of cuticle"/>
    <property type="evidence" value="ECO:0007669"/>
    <property type="project" value="UniProtKB-UniRule"/>
</dbReference>
<dbReference type="InterPro" id="IPR000618">
    <property type="entry name" value="Insect_cuticle"/>
</dbReference>
<dbReference type="EnsemblMetazoa" id="XM_038019077.1">
    <property type="protein sequence ID" value="XP_037875005.1"/>
    <property type="gene ID" value="LOC119630270"/>
</dbReference>
<evidence type="ECO:0000256" key="3">
    <source>
        <dbReference type="PROSITE-ProRule" id="PRU00497"/>
    </source>
</evidence>
<dbReference type="PROSITE" id="PS00233">
    <property type="entry name" value="CHIT_BIND_RR_1"/>
    <property type="match status" value="1"/>
</dbReference>
<sequence>MNMKLNNMKFVCFKVLYLFSTLLPSKCSAVPMSQHATSSQSIVFNPAQITSTAASPKITEENDPQNAKYEYKYEVSDLRTGDRKTHWESRHGDVVRGVYTLYEPDGALRTVEYTADALHGFNAVVRRNVPSPHQYPRTKPSLHSFTKAQDDGKAFKTDEPNDFSHNPAQGSFYNNLGVDFTVNHVLSNDSGRRKYY</sequence>
<evidence type="ECO:0008006" key="7">
    <source>
        <dbReference type="Google" id="ProtNLM"/>
    </source>
</evidence>
<feature type="chain" id="PRO_5035771788" description="Cuticle protein" evidence="4">
    <location>
        <begin position="30"/>
        <end position="196"/>
    </location>
</feature>
<feature type="signal peptide" evidence="4">
    <location>
        <begin position="1"/>
        <end position="29"/>
    </location>
</feature>
<dbReference type="PANTHER" id="PTHR12236">
    <property type="entry name" value="STRUCTURAL CONTITUENT OF CUTICLE"/>
    <property type="match status" value="1"/>
</dbReference>
<dbReference type="GO" id="GO:0031012">
    <property type="term" value="C:extracellular matrix"/>
    <property type="evidence" value="ECO:0007669"/>
    <property type="project" value="TreeGrafter"/>
</dbReference>
<protein>
    <recommendedName>
        <fullName evidence="7">Cuticle protein</fullName>
    </recommendedName>
</protein>
<evidence type="ECO:0000313" key="5">
    <source>
        <dbReference type="EnsemblMetazoa" id="XP_037875005.1"/>
    </source>
</evidence>
<name>A0A8R2R762_BOMMO</name>
<dbReference type="PROSITE" id="PS51155">
    <property type="entry name" value="CHIT_BIND_RR_2"/>
    <property type="match status" value="1"/>
</dbReference>
<dbReference type="Pfam" id="PF00379">
    <property type="entry name" value="Chitin_bind_4"/>
    <property type="match status" value="1"/>
</dbReference>
<reference evidence="6" key="1">
    <citation type="journal article" date="2008" name="Insect Biochem. Mol. Biol.">
        <title>The genome of a lepidopteran model insect, the silkworm Bombyx mori.</title>
        <authorList>
            <consortium name="International Silkworm Genome Consortium"/>
        </authorList>
    </citation>
    <scope>NUCLEOTIDE SEQUENCE [LARGE SCALE GENOMIC DNA]</scope>
    <source>
        <strain evidence="6">p50T</strain>
    </source>
</reference>
<dbReference type="GO" id="GO:0005615">
    <property type="term" value="C:extracellular space"/>
    <property type="evidence" value="ECO:0007669"/>
    <property type="project" value="TreeGrafter"/>
</dbReference>
<evidence type="ECO:0000256" key="2">
    <source>
        <dbReference type="ARBA" id="ARBA00022729"/>
    </source>
</evidence>
<evidence type="ECO:0000256" key="1">
    <source>
        <dbReference type="ARBA" id="ARBA00022460"/>
    </source>
</evidence>
<dbReference type="InterPro" id="IPR031311">
    <property type="entry name" value="CHIT_BIND_RR_consensus"/>
</dbReference>
<dbReference type="AlphaFoldDB" id="A0A8R2R762"/>
<proteinExistence type="predicted"/>
<reference evidence="5" key="2">
    <citation type="submission" date="2022-06" db="UniProtKB">
        <authorList>
            <consortium name="EnsemblMetazoa"/>
        </authorList>
    </citation>
    <scope>IDENTIFICATION</scope>
    <source>
        <strain evidence="5">p50T (Dazao)</strain>
    </source>
</reference>
<dbReference type="Proteomes" id="UP000005204">
    <property type="component" value="Unassembled WGS sequence"/>
</dbReference>